<evidence type="ECO:0000313" key="3">
    <source>
        <dbReference type="Proteomes" id="UP000569951"/>
    </source>
</evidence>
<sequence>MLSHLLAPPAPTPEDPRPPRRCVAPPLSALPLALERAAPDRFRRGRRGLLIARSALLGERHLQLSNPDSHPELLRLLAYAAADHRLLWRLEEDPRGPVARLLDAQGRTRAALQLQGARCDLTGQVLALALAFLEVRGELDALTEATPGYPTAL</sequence>
<evidence type="ECO:0000256" key="1">
    <source>
        <dbReference type="SAM" id="MobiDB-lite"/>
    </source>
</evidence>
<gene>
    <name evidence="2" type="ORF">HNR42_003588</name>
</gene>
<reference evidence="2 3" key="1">
    <citation type="submission" date="2020-08" db="EMBL/GenBank/DDBJ databases">
        <title>Genomic Encyclopedia of Type Strains, Phase IV (KMG-IV): sequencing the most valuable type-strain genomes for metagenomic binning, comparative biology and taxonomic classification.</title>
        <authorList>
            <person name="Goeker M."/>
        </authorList>
    </citation>
    <scope>NUCLEOTIDE SEQUENCE [LARGE SCALE GENOMIC DNA]</scope>
    <source>
        <strain evidence="2 3">DSM 21458</strain>
    </source>
</reference>
<protein>
    <submittedName>
        <fullName evidence="2">Uncharacterized protein</fullName>
    </submittedName>
</protein>
<keyword evidence="3" id="KW-1185">Reference proteome</keyword>
<dbReference type="EMBL" id="JACHHG010000022">
    <property type="protein sequence ID" value="MBB6100122.1"/>
    <property type="molecule type" value="Genomic_DNA"/>
</dbReference>
<dbReference type="AlphaFoldDB" id="A0A841I8H6"/>
<name>A0A841I8H6_9DEIO</name>
<accession>A0A841I8H6</accession>
<comment type="caution">
    <text evidence="2">The sequence shown here is derived from an EMBL/GenBank/DDBJ whole genome shotgun (WGS) entry which is preliminary data.</text>
</comment>
<organism evidence="2 3">
    <name type="scientific">Deinobacterium chartae</name>
    <dbReference type="NCBI Taxonomy" id="521158"/>
    <lineage>
        <taxon>Bacteria</taxon>
        <taxon>Thermotogati</taxon>
        <taxon>Deinococcota</taxon>
        <taxon>Deinococci</taxon>
        <taxon>Deinococcales</taxon>
        <taxon>Deinococcaceae</taxon>
        <taxon>Deinobacterium</taxon>
    </lineage>
</organism>
<feature type="region of interest" description="Disordered" evidence="1">
    <location>
        <begin position="1"/>
        <end position="22"/>
    </location>
</feature>
<dbReference type="Proteomes" id="UP000569951">
    <property type="component" value="Unassembled WGS sequence"/>
</dbReference>
<dbReference type="RefSeq" id="WP_183988858.1">
    <property type="nucleotide sequence ID" value="NZ_JACHHG010000022.1"/>
</dbReference>
<evidence type="ECO:0000313" key="2">
    <source>
        <dbReference type="EMBL" id="MBB6100122.1"/>
    </source>
</evidence>
<proteinExistence type="predicted"/>